<organism evidence="1">
    <name type="scientific">Tanacetum cinerariifolium</name>
    <name type="common">Dalmatian daisy</name>
    <name type="synonym">Chrysanthemum cinerariifolium</name>
    <dbReference type="NCBI Taxonomy" id="118510"/>
    <lineage>
        <taxon>Eukaryota</taxon>
        <taxon>Viridiplantae</taxon>
        <taxon>Streptophyta</taxon>
        <taxon>Embryophyta</taxon>
        <taxon>Tracheophyta</taxon>
        <taxon>Spermatophyta</taxon>
        <taxon>Magnoliopsida</taxon>
        <taxon>eudicotyledons</taxon>
        <taxon>Gunneridae</taxon>
        <taxon>Pentapetalae</taxon>
        <taxon>asterids</taxon>
        <taxon>campanulids</taxon>
        <taxon>Asterales</taxon>
        <taxon>Asteraceae</taxon>
        <taxon>Asteroideae</taxon>
        <taxon>Anthemideae</taxon>
        <taxon>Anthemidinae</taxon>
        <taxon>Tanacetum</taxon>
    </lineage>
</organism>
<reference evidence="1" key="1">
    <citation type="journal article" date="2019" name="Sci. Rep.">
        <title>Draft genome of Tanacetum cinerariifolium, the natural source of mosquito coil.</title>
        <authorList>
            <person name="Yamashiro T."/>
            <person name="Shiraishi A."/>
            <person name="Satake H."/>
            <person name="Nakayama K."/>
        </authorList>
    </citation>
    <scope>NUCLEOTIDE SEQUENCE</scope>
</reference>
<proteinExistence type="predicted"/>
<dbReference type="EMBL" id="BKCJ010007813">
    <property type="protein sequence ID" value="GEU79152.1"/>
    <property type="molecule type" value="Genomic_DNA"/>
</dbReference>
<comment type="caution">
    <text evidence="1">The sequence shown here is derived from an EMBL/GenBank/DDBJ whole genome shotgun (WGS) entry which is preliminary data.</text>
</comment>
<sequence>MDLFLFIRHSDPTKVRIGERKPAKREVKLLTLTEGGTIRLNPPILAALGDSGDSIDKLFDEENDDVPEKIIAKDVSKVVAEKTKKKQKRKVVGDASGSTFPPKRLREDHHAAASNTGVKSLAAIRDLVPDGLVFRARSRNLLLLFPCHLPRTMGPQIPSPVADVPVTTVAVTTTVTVNASTVPPPKVRVVSKNLEIFRDSASVGGANADAAGTLKLNEPTDSSDSFYASQSVCVSRLDRSSCSACFFLQLRAIDYDQIYAKFNVGATQQICLEAEVRMRAKHTLEQKDRLEDKCSEQTAFLSERDTKIAHLKSLFFLKEADAAKAICLREKDVLFEKVKTLESATALKETELTYLAAQVAQLTSELSGFQLSCDELSSKVASLESERDSLVGQKSSLESAFEFFRERVEATQDEQAKVLEYCHALGQAIGCADNKAKYVEAVNALGTVDFSLLFELKSKKDASIVDLMDSLCLEGPLAEIPRAEDLQPSPKQLRLPIHRLEDNVVLGETSLSFSLQVVHSRVQRVRGEIMEKRLSLTDVMVPLAEPLSSRSLIGKASTSAAPATSEPITTLSTTFASSDVVPPLSISNDQVLHNEGPPVVTFEK</sequence>
<dbReference type="SUPFAM" id="SSF90257">
    <property type="entry name" value="Myosin rod fragments"/>
    <property type="match status" value="1"/>
</dbReference>
<evidence type="ECO:0008006" key="2">
    <source>
        <dbReference type="Google" id="ProtNLM"/>
    </source>
</evidence>
<protein>
    <recommendedName>
        <fullName evidence="2">Transposase (Putative), gypsy type</fullName>
    </recommendedName>
</protein>
<gene>
    <name evidence="1" type="ORF">Tci_051130</name>
</gene>
<name>A0A6L2N213_TANCI</name>
<evidence type="ECO:0000313" key="1">
    <source>
        <dbReference type="EMBL" id="GEU79152.1"/>
    </source>
</evidence>
<accession>A0A6L2N213</accession>
<dbReference type="AlphaFoldDB" id="A0A6L2N213"/>